<keyword evidence="4 5" id="KW-0119">Carbohydrate metabolism</keyword>
<evidence type="ECO:0000256" key="7">
    <source>
        <dbReference type="PIRSR" id="PIRSR038994-2"/>
    </source>
</evidence>
<evidence type="ECO:0000256" key="2">
    <source>
        <dbReference type="ARBA" id="ARBA00022723"/>
    </source>
</evidence>
<evidence type="ECO:0000256" key="6">
    <source>
        <dbReference type="PIRSR" id="PIRSR038994-1"/>
    </source>
</evidence>
<organism evidence="10 11">
    <name type="scientific">Arundinibacter roseus</name>
    <dbReference type="NCBI Taxonomy" id="2070510"/>
    <lineage>
        <taxon>Bacteria</taxon>
        <taxon>Pseudomonadati</taxon>
        <taxon>Bacteroidota</taxon>
        <taxon>Cytophagia</taxon>
        <taxon>Cytophagales</taxon>
        <taxon>Spirosomataceae</taxon>
        <taxon>Arundinibacter</taxon>
    </lineage>
</organism>
<gene>
    <name evidence="10" type="primary">nagA</name>
    <name evidence="10" type="ORF">EZE20_14175</name>
</gene>
<dbReference type="PANTHER" id="PTHR11113:SF14">
    <property type="entry name" value="N-ACETYLGLUCOSAMINE-6-PHOSPHATE DEACETYLASE"/>
    <property type="match status" value="1"/>
</dbReference>
<dbReference type="AlphaFoldDB" id="A0A4R4KBM3"/>
<dbReference type="SUPFAM" id="SSF51338">
    <property type="entry name" value="Composite domain of metallo-dependent hydrolases"/>
    <property type="match status" value="1"/>
</dbReference>
<keyword evidence="2 8" id="KW-0479">Metal-binding</keyword>
<sequence>MESLILTNTTIFTGEAVLHDHALWMQNGKIHAIMPVSEIPEQVSTLDLTGAWLAPGFIDFQLYGGNSGFLTRDGSVDSLTNMYETHLLDGTTTIVPTVYSTSKERILAAIEAVHSYWKQGLPGVAGLHVEGPFINPVKRGAHSDKMVRPPTYDELSELMEKGRDVIKVMTIAPECFEDSLLALLRSSGWAISAGHTNATSAQLNEYFDKGFSIATHLYNAMRPLESRELGVVGTIFEREDIHASIIVDGFHCDYGAVRIAKKLLGERLFLISDATFARYTGGRFVFEDFTLNYDGERFVNDAGALAGSAITLLDAVRNCIQQVHIAPDEAFRMASAYPAKQLKLDHQLGYLKPGFAANIIALSPDLSLQQVWVNGVAQQ</sequence>
<dbReference type="EMBL" id="SMJU01000008">
    <property type="protein sequence ID" value="TDB64086.1"/>
    <property type="molecule type" value="Genomic_DNA"/>
</dbReference>
<name>A0A4R4KBM3_9BACT</name>
<evidence type="ECO:0000313" key="11">
    <source>
        <dbReference type="Proteomes" id="UP000295706"/>
    </source>
</evidence>
<comment type="similarity">
    <text evidence="1 5">Belongs to the metallo-dependent hydrolases superfamily. NagA family.</text>
</comment>
<keyword evidence="11" id="KW-1185">Reference proteome</keyword>
<evidence type="ECO:0000313" key="10">
    <source>
        <dbReference type="EMBL" id="TDB64086.1"/>
    </source>
</evidence>
<comment type="caution">
    <text evidence="10">The sequence shown here is derived from an EMBL/GenBank/DDBJ whole genome shotgun (WGS) entry which is preliminary data.</text>
</comment>
<dbReference type="InterPro" id="IPR011059">
    <property type="entry name" value="Metal-dep_hydrolase_composite"/>
</dbReference>
<dbReference type="InterPro" id="IPR032466">
    <property type="entry name" value="Metal_Hydrolase"/>
</dbReference>
<evidence type="ECO:0000256" key="5">
    <source>
        <dbReference type="PIRNR" id="PIRNR038994"/>
    </source>
</evidence>
<feature type="active site" description="Proton donor/acceptor" evidence="6">
    <location>
        <position position="273"/>
    </location>
</feature>
<dbReference type="Pfam" id="PF01979">
    <property type="entry name" value="Amidohydro_1"/>
    <property type="match status" value="1"/>
</dbReference>
<dbReference type="PIRSF" id="PIRSF038994">
    <property type="entry name" value="NagA"/>
    <property type="match status" value="1"/>
</dbReference>
<dbReference type="NCBIfam" id="TIGR00221">
    <property type="entry name" value="nagA"/>
    <property type="match status" value="1"/>
</dbReference>
<keyword evidence="3 5" id="KW-0378">Hydrolase</keyword>
<dbReference type="SUPFAM" id="SSF51556">
    <property type="entry name" value="Metallo-dependent hydrolases"/>
    <property type="match status" value="1"/>
</dbReference>
<feature type="binding site" evidence="7">
    <location>
        <position position="227"/>
    </location>
    <ligand>
        <name>substrate</name>
    </ligand>
</feature>
<proteinExistence type="inferred from homology"/>
<dbReference type="OrthoDB" id="9776488at2"/>
<feature type="binding site" evidence="8">
    <location>
        <position position="216"/>
    </location>
    <ligand>
        <name>Zn(2+)</name>
        <dbReference type="ChEBI" id="CHEBI:29105"/>
    </ligand>
</feature>
<evidence type="ECO:0000256" key="1">
    <source>
        <dbReference type="ARBA" id="ARBA00010716"/>
    </source>
</evidence>
<feature type="domain" description="Amidohydrolase-related" evidence="9">
    <location>
        <begin position="53"/>
        <end position="375"/>
    </location>
</feature>
<dbReference type="Gene3D" id="3.20.20.140">
    <property type="entry name" value="Metal-dependent hydrolases"/>
    <property type="match status" value="1"/>
</dbReference>
<accession>A0A4R4KBM3</accession>
<dbReference type="Gene3D" id="2.30.40.10">
    <property type="entry name" value="Urease, subunit C, domain 1"/>
    <property type="match status" value="1"/>
</dbReference>
<protein>
    <submittedName>
        <fullName evidence="10">N-acetylglucosamine-6-phosphate deacetylase</fullName>
        <ecNumber evidence="10">3.5.1.25</ecNumber>
    </submittedName>
</protein>
<feature type="binding site" evidence="7">
    <location>
        <position position="251"/>
    </location>
    <ligand>
        <name>substrate</name>
    </ligand>
</feature>
<evidence type="ECO:0000256" key="8">
    <source>
        <dbReference type="PIRSR" id="PIRSR038994-3"/>
    </source>
</evidence>
<feature type="binding site" evidence="8">
    <location>
        <position position="130"/>
    </location>
    <ligand>
        <name>Zn(2+)</name>
        <dbReference type="ChEBI" id="CHEBI:29105"/>
    </ligand>
</feature>
<comment type="cofactor">
    <cofactor evidence="8">
        <name>a divalent metal cation</name>
        <dbReference type="ChEBI" id="CHEBI:60240"/>
    </cofactor>
    <text evidence="8">Binds 1 divalent metal cation per subunit.</text>
</comment>
<feature type="binding site" evidence="7">
    <location>
        <begin position="219"/>
        <end position="220"/>
    </location>
    <ligand>
        <name>substrate</name>
    </ligand>
</feature>
<evidence type="ECO:0000256" key="4">
    <source>
        <dbReference type="ARBA" id="ARBA00023277"/>
    </source>
</evidence>
<feature type="binding site" evidence="7">
    <location>
        <position position="141"/>
    </location>
    <ligand>
        <name>substrate</name>
    </ligand>
</feature>
<evidence type="ECO:0000259" key="9">
    <source>
        <dbReference type="Pfam" id="PF01979"/>
    </source>
</evidence>
<feature type="binding site" evidence="8">
    <location>
        <position position="195"/>
    </location>
    <ligand>
        <name>Zn(2+)</name>
        <dbReference type="ChEBI" id="CHEBI:29105"/>
    </ligand>
</feature>
<feature type="binding site" evidence="7">
    <location>
        <begin position="305"/>
        <end position="307"/>
    </location>
    <ligand>
        <name>substrate</name>
    </ligand>
</feature>
<reference evidence="10 11" key="1">
    <citation type="submission" date="2019-02" db="EMBL/GenBank/DDBJ databases">
        <title>Arundinibacter roseus gen. nov., sp. nov., a new member of the family Cytophagaceae.</title>
        <authorList>
            <person name="Szuroczki S."/>
            <person name="Khayer B."/>
            <person name="Sproer C."/>
            <person name="Toumi M."/>
            <person name="Szabo A."/>
            <person name="Felfoldi T."/>
            <person name="Schumann P."/>
            <person name="Toth E."/>
        </authorList>
    </citation>
    <scope>NUCLEOTIDE SEQUENCE [LARGE SCALE GENOMIC DNA]</scope>
    <source>
        <strain evidence="10 11">DMA-k-7a</strain>
    </source>
</reference>
<dbReference type="GO" id="GO:0006046">
    <property type="term" value="P:N-acetylglucosamine catabolic process"/>
    <property type="evidence" value="ECO:0007669"/>
    <property type="project" value="TreeGrafter"/>
</dbReference>
<dbReference type="Proteomes" id="UP000295706">
    <property type="component" value="Unassembled WGS sequence"/>
</dbReference>
<dbReference type="PANTHER" id="PTHR11113">
    <property type="entry name" value="N-ACETYLGLUCOSAMINE-6-PHOSPHATE DEACETYLASE"/>
    <property type="match status" value="1"/>
</dbReference>
<dbReference type="RefSeq" id="WP_132118742.1">
    <property type="nucleotide sequence ID" value="NZ_SMJU01000008.1"/>
</dbReference>
<dbReference type="InterPro" id="IPR003764">
    <property type="entry name" value="GlcNAc_6-P_deAcase"/>
</dbReference>
<dbReference type="GO" id="GO:0046872">
    <property type="term" value="F:metal ion binding"/>
    <property type="evidence" value="ECO:0007669"/>
    <property type="project" value="UniProtKB-KW"/>
</dbReference>
<evidence type="ECO:0000256" key="3">
    <source>
        <dbReference type="ARBA" id="ARBA00022801"/>
    </source>
</evidence>
<dbReference type="InterPro" id="IPR006680">
    <property type="entry name" value="Amidohydro-rel"/>
</dbReference>
<dbReference type="EC" id="3.5.1.25" evidence="10"/>
<dbReference type="GO" id="GO:0008448">
    <property type="term" value="F:N-acetylglucosamine-6-phosphate deacetylase activity"/>
    <property type="evidence" value="ECO:0007669"/>
    <property type="project" value="UniProtKB-EC"/>
</dbReference>